<evidence type="ECO:0000313" key="1">
    <source>
        <dbReference type="EMBL" id="JAE19064.1"/>
    </source>
</evidence>
<sequence length="26" mass="2816">MPFLLKAVPPGLPSRRAALVVVARRT</sequence>
<dbReference type="AlphaFoldDB" id="A0A0A9G6G7"/>
<dbReference type="EMBL" id="GBRH01178832">
    <property type="protein sequence ID" value="JAE19064.1"/>
    <property type="molecule type" value="Transcribed_RNA"/>
</dbReference>
<accession>A0A0A9G6G7</accession>
<organism evidence="1">
    <name type="scientific">Arundo donax</name>
    <name type="common">Giant reed</name>
    <name type="synonym">Donax arundinaceus</name>
    <dbReference type="NCBI Taxonomy" id="35708"/>
    <lineage>
        <taxon>Eukaryota</taxon>
        <taxon>Viridiplantae</taxon>
        <taxon>Streptophyta</taxon>
        <taxon>Embryophyta</taxon>
        <taxon>Tracheophyta</taxon>
        <taxon>Spermatophyta</taxon>
        <taxon>Magnoliopsida</taxon>
        <taxon>Liliopsida</taxon>
        <taxon>Poales</taxon>
        <taxon>Poaceae</taxon>
        <taxon>PACMAD clade</taxon>
        <taxon>Arundinoideae</taxon>
        <taxon>Arundineae</taxon>
        <taxon>Arundo</taxon>
    </lineage>
</organism>
<reference evidence="1" key="2">
    <citation type="journal article" date="2015" name="Data Brief">
        <title>Shoot transcriptome of the giant reed, Arundo donax.</title>
        <authorList>
            <person name="Barrero R.A."/>
            <person name="Guerrero F.D."/>
            <person name="Moolhuijzen P."/>
            <person name="Goolsby J.A."/>
            <person name="Tidwell J."/>
            <person name="Bellgard S.E."/>
            <person name="Bellgard M.I."/>
        </authorList>
    </citation>
    <scope>NUCLEOTIDE SEQUENCE</scope>
    <source>
        <tissue evidence="1">Shoot tissue taken approximately 20 cm above the soil surface</tissue>
    </source>
</reference>
<reference evidence="1" key="1">
    <citation type="submission" date="2014-09" db="EMBL/GenBank/DDBJ databases">
        <authorList>
            <person name="Magalhaes I.L.F."/>
            <person name="Oliveira U."/>
            <person name="Santos F.R."/>
            <person name="Vidigal T.H.D.A."/>
            <person name="Brescovit A.D."/>
            <person name="Santos A.J."/>
        </authorList>
    </citation>
    <scope>NUCLEOTIDE SEQUENCE</scope>
    <source>
        <tissue evidence="1">Shoot tissue taken approximately 20 cm above the soil surface</tissue>
    </source>
</reference>
<proteinExistence type="predicted"/>
<protein>
    <submittedName>
        <fullName evidence="1">Uncharacterized protein</fullName>
    </submittedName>
</protein>
<name>A0A0A9G6G7_ARUDO</name>